<dbReference type="EMBL" id="JAHZSS010000002">
    <property type="protein sequence ID" value="MBW8189844.1"/>
    <property type="molecule type" value="Genomic_DNA"/>
</dbReference>
<organism evidence="1 2">
    <name type="scientific">Neiella holothuriorum</name>
    <dbReference type="NCBI Taxonomy" id="2870530"/>
    <lineage>
        <taxon>Bacteria</taxon>
        <taxon>Pseudomonadati</taxon>
        <taxon>Pseudomonadota</taxon>
        <taxon>Gammaproteobacteria</taxon>
        <taxon>Alteromonadales</taxon>
        <taxon>Echinimonadaceae</taxon>
        <taxon>Neiella</taxon>
    </lineage>
</organism>
<dbReference type="Proteomes" id="UP001166251">
    <property type="component" value="Unassembled WGS sequence"/>
</dbReference>
<proteinExistence type="predicted"/>
<keyword evidence="2" id="KW-1185">Reference proteome</keyword>
<protein>
    <recommendedName>
        <fullName evidence="3">PepSY domain-containing protein</fullName>
    </recommendedName>
</protein>
<sequence>MRIIESDQRTGIVIYEFYIVLADGTEERKQVKFESDQATLLDHQWQH</sequence>
<evidence type="ECO:0000313" key="2">
    <source>
        <dbReference type="Proteomes" id="UP001166251"/>
    </source>
</evidence>
<name>A0ABS7EBZ2_9GAMM</name>
<gene>
    <name evidence="1" type="ORF">K0504_02255</name>
</gene>
<accession>A0ABS7EBZ2</accession>
<reference evidence="1" key="1">
    <citation type="submission" date="2021-07" db="EMBL/GenBank/DDBJ databases">
        <title>Neiella marina sp. nov., isolated from the intestinal content of sea cucumber Apostichopus japonicus.</title>
        <authorList>
            <person name="Bai X."/>
        </authorList>
    </citation>
    <scope>NUCLEOTIDE SEQUENCE</scope>
    <source>
        <strain evidence="1">126</strain>
    </source>
</reference>
<comment type="caution">
    <text evidence="1">The sequence shown here is derived from an EMBL/GenBank/DDBJ whole genome shotgun (WGS) entry which is preliminary data.</text>
</comment>
<evidence type="ECO:0008006" key="3">
    <source>
        <dbReference type="Google" id="ProtNLM"/>
    </source>
</evidence>
<evidence type="ECO:0000313" key="1">
    <source>
        <dbReference type="EMBL" id="MBW8189844.1"/>
    </source>
</evidence>
<dbReference type="RefSeq" id="WP_220102531.1">
    <property type="nucleotide sequence ID" value="NZ_JAHZSS010000002.1"/>
</dbReference>